<protein>
    <recommendedName>
        <fullName evidence="3">Lipoprotein</fullName>
    </recommendedName>
</protein>
<proteinExistence type="predicted"/>
<evidence type="ECO:0000313" key="2">
    <source>
        <dbReference type="Proteomes" id="UP000318126"/>
    </source>
</evidence>
<evidence type="ECO:0000313" key="1">
    <source>
        <dbReference type="EMBL" id="TRY14908.1"/>
    </source>
</evidence>
<dbReference type="Proteomes" id="UP000318126">
    <property type="component" value="Unassembled WGS sequence"/>
</dbReference>
<dbReference type="OrthoDB" id="6247680at2"/>
<reference evidence="2" key="1">
    <citation type="submission" date="2019-07" db="EMBL/GenBank/DDBJ databases">
        <title>Shewanella sp. YLB-08 draft genomic sequence.</title>
        <authorList>
            <person name="Yu L."/>
        </authorList>
    </citation>
    <scope>NUCLEOTIDE SEQUENCE [LARGE SCALE GENOMIC DNA]</scope>
    <source>
        <strain evidence="2">JCM 20706</strain>
    </source>
</reference>
<accession>A0A553JR30</accession>
<sequence>MNTKLSLVAVLLASTMITGCSDDDSETLYICENGTQVSAPEQCPTAPTEPVDPVDPVVPPAVDGPFVHAGRTIVDGAFYSATSPSNEYDPLRDWENTMPAGYEEMRNASYPWGTTVYDSAANGEELWMGTISNGWCVWPYQNIAMPIELTTYESKTTGCSVPGTTGTPSQIFIYNFRTGEKEVIHESMLTSGGPQFTEAFKPINNTYGFRAAGTAGDLVFVAGHWKTTEDKGRLRLFVFNAKERSFVGYRDIVGDTTRRFRTLEHADGTTGFYTLVGAETGMTQYGDGPTQLLRWVGTQDEPFAGGDIKGTNPLTTTGWSKVSTQLDNEQTPGGVQYGMIGDWRQFTHTDGTERLIMSASAHPFVYKNGVRNDNFKESVILISDPIPTAGYSVDEQLTFREVFGMDQYDPDTKGRWGAKWGTSAINDGFMYFGTYHQGTDAAYKHFAKADPALFTELTGLESASEADVKKVTDITPTDNAQATDHKLFMINEWRATSIFRIDLNNIDAVSAGDTSKVELLYGYETMQVNDGNGWKTTPNLLGQKPIHGEAGMGNPGNVYSWTSIAKDGKLFWGFFDAFSGLHDLLFDAYSGEYMLFDGIVFQNPEWKKQMANNPAMWMYDYTKTEMSANGLAEEFVPGGDLLMIEADGSARKLTTNGFGNQCSNGIRNVVDIDDKLYFGTSTWCNLGPTSGLEFYQYDPSLDK</sequence>
<dbReference type="RefSeq" id="WP_143564015.1">
    <property type="nucleotide sequence ID" value="NZ_BMPL01000020.1"/>
</dbReference>
<evidence type="ECO:0008006" key="3">
    <source>
        <dbReference type="Google" id="ProtNLM"/>
    </source>
</evidence>
<dbReference type="PROSITE" id="PS51257">
    <property type="entry name" value="PROKAR_LIPOPROTEIN"/>
    <property type="match status" value="1"/>
</dbReference>
<organism evidence="1 2">
    <name type="scientific">Shewanella hanedai</name>
    <name type="common">Alteromonas hanedai</name>
    <dbReference type="NCBI Taxonomy" id="25"/>
    <lineage>
        <taxon>Bacteria</taxon>
        <taxon>Pseudomonadati</taxon>
        <taxon>Pseudomonadota</taxon>
        <taxon>Gammaproteobacteria</taxon>
        <taxon>Alteromonadales</taxon>
        <taxon>Shewanellaceae</taxon>
        <taxon>Shewanella</taxon>
    </lineage>
</organism>
<dbReference type="AlphaFoldDB" id="A0A553JR30"/>
<comment type="caution">
    <text evidence="1">The sequence shown here is derived from an EMBL/GenBank/DDBJ whole genome shotgun (WGS) entry which is preliminary data.</text>
</comment>
<name>A0A553JR30_SHEHA</name>
<gene>
    <name evidence="1" type="ORF">FN961_07915</name>
</gene>
<keyword evidence="2" id="KW-1185">Reference proteome</keyword>
<dbReference type="EMBL" id="VKGK01000007">
    <property type="protein sequence ID" value="TRY14908.1"/>
    <property type="molecule type" value="Genomic_DNA"/>
</dbReference>